<dbReference type="GO" id="GO:0016491">
    <property type="term" value="F:oxidoreductase activity"/>
    <property type="evidence" value="ECO:0007669"/>
    <property type="project" value="UniProtKB-KW"/>
</dbReference>
<evidence type="ECO:0000313" key="8">
    <source>
        <dbReference type="Proteomes" id="UP000467841"/>
    </source>
</evidence>
<feature type="region of interest" description="Disordered" evidence="6">
    <location>
        <begin position="63"/>
        <end position="86"/>
    </location>
</feature>
<sequence length="363" mass="40132">MPSPPTTTSLSVTHTINGSHIFIIKGLPKRVFITSWAGSGRSGRRYVGPLFFRTRMALLPENDADGDFSETERSGGEENGDLSPGRVCPVTIHTGPVFAEKCLRGSETWEIACDNGSFWIWENNFAQNLNVLAGQLSSSPRLHLSALLELNGKRTTSKTYKIAFVRQEDLFFSQLTVRETLSFAAELQLPEISSAEERDEYVNNLLVWSAMQIHVLVMQNKQVAPRSLSLHCTCTNPRNLTQPRSSPWSESLAQTPHEKLARYGDFFDGKTTSMCVRRGVYYDPETGKEDPSKNGVCSNFLCDSKPGDKIQISGPSGKVMLLLEDDPNATHIIIATGTGVALLTEATYVECSWKTYQTTNLAA</sequence>
<dbReference type="Gene3D" id="2.40.30.10">
    <property type="entry name" value="Translation factors"/>
    <property type="match status" value="1"/>
</dbReference>
<keyword evidence="5" id="KW-0560">Oxidoreductase</keyword>
<gene>
    <name evidence="7" type="ORF">MERR_LOCUS34374</name>
</gene>
<evidence type="ECO:0000256" key="3">
    <source>
        <dbReference type="ARBA" id="ARBA00022827"/>
    </source>
</evidence>
<keyword evidence="8" id="KW-1185">Reference proteome</keyword>
<organism evidence="7 8">
    <name type="scientific">Microthlaspi erraticum</name>
    <dbReference type="NCBI Taxonomy" id="1685480"/>
    <lineage>
        <taxon>Eukaryota</taxon>
        <taxon>Viridiplantae</taxon>
        <taxon>Streptophyta</taxon>
        <taxon>Embryophyta</taxon>
        <taxon>Tracheophyta</taxon>
        <taxon>Spermatophyta</taxon>
        <taxon>Magnoliopsida</taxon>
        <taxon>eudicotyledons</taxon>
        <taxon>Gunneridae</taxon>
        <taxon>Pentapetalae</taxon>
        <taxon>rosids</taxon>
        <taxon>malvids</taxon>
        <taxon>Brassicales</taxon>
        <taxon>Brassicaceae</taxon>
        <taxon>Coluteocarpeae</taxon>
        <taxon>Microthlaspi</taxon>
    </lineage>
</organism>
<name>A0A6D2K1K6_9BRAS</name>
<protein>
    <recommendedName>
        <fullName evidence="9">FAD-binding FR-type domain-containing protein</fullName>
    </recommendedName>
</protein>
<comment type="cofactor">
    <cofactor evidence="1">
        <name>FAD</name>
        <dbReference type="ChEBI" id="CHEBI:57692"/>
    </cofactor>
</comment>
<proteinExistence type="predicted"/>
<dbReference type="InterPro" id="IPR015701">
    <property type="entry name" value="FNR"/>
</dbReference>
<dbReference type="SUPFAM" id="SSF63380">
    <property type="entry name" value="Riboflavin synthase domain-like"/>
    <property type="match status" value="1"/>
</dbReference>
<keyword evidence="4" id="KW-0521">NADP</keyword>
<dbReference type="AlphaFoldDB" id="A0A6D2K1K6"/>
<dbReference type="EMBL" id="CACVBM020001363">
    <property type="protein sequence ID" value="CAA7047139.1"/>
    <property type="molecule type" value="Genomic_DNA"/>
</dbReference>
<dbReference type="Proteomes" id="UP000467841">
    <property type="component" value="Unassembled WGS sequence"/>
</dbReference>
<dbReference type="InterPro" id="IPR017938">
    <property type="entry name" value="Riboflavin_synthase-like_b-brl"/>
</dbReference>
<evidence type="ECO:0000256" key="5">
    <source>
        <dbReference type="ARBA" id="ARBA00023002"/>
    </source>
</evidence>
<reference evidence="7" key="1">
    <citation type="submission" date="2020-01" db="EMBL/GenBank/DDBJ databases">
        <authorList>
            <person name="Mishra B."/>
        </authorList>
    </citation>
    <scope>NUCLEOTIDE SEQUENCE [LARGE SCALE GENOMIC DNA]</scope>
</reference>
<keyword evidence="3" id="KW-0274">FAD</keyword>
<comment type="caution">
    <text evidence="7">The sequence shown here is derived from an EMBL/GenBank/DDBJ whole genome shotgun (WGS) entry which is preliminary data.</text>
</comment>
<keyword evidence="2" id="KW-0285">Flavoprotein</keyword>
<evidence type="ECO:0000313" key="7">
    <source>
        <dbReference type="EMBL" id="CAA7047139.1"/>
    </source>
</evidence>
<evidence type="ECO:0000256" key="6">
    <source>
        <dbReference type="SAM" id="MobiDB-lite"/>
    </source>
</evidence>
<evidence type="ECO:0000256" key="4">
    <source>
        <dbReference type="ARBA" id="ARBA00022857"/>
    </source>
</evidence>
<evidence type="ECO:0000256" key="2">
    <source>
        <dbReference type="ARBA" id="ARBA00022630"/>
    </source>
</evidence>
<accession>A0A6D2K1K6</accession>
<evidence type="ECO:0000256" key="1">
    <source>
        <dbReference type="ARBA" id="ARBA00001974"/>
    </source>
</evidence>
<dbReference type="PANTHER" id="PTHR43314">
    <property type="match status" value="1"/>
</dbReference>
<evidence type="ECO:0008006" key="9">
    <source>
        <dbReference type="Google" id="ProtNLM"/>
    </source>
</evidence>